<dbReference type="EMBL" id="JARQZJ010000095">
    <property type="protein sequence ID" value="KAK9885445.1"/>
    <property type="molecule type" value="Genomic_DNA"/>
</dbReference>
<name>A0AAW1USE8_9CUCU</name>
<protein>
    <submittedName>
        <fullName evidence="1">Uncharacterized protein</fullName>
    </submittedName>
</protein>
<organism evidence="1 2">
    <name type="scientific">Henosepilachna vigintioctopunctata</name>
    <dbReference type="NCBI Taxonomy" id="420089"/>
    <lineage>
        <taxon>Eukaryota</taxon>
        <taxon>Metazoa</taxon>
        <taxon>Ecdysozoa</taxon>
        <taxon>Arthropoda</taxon>
        <taxon>Hexapoda</taxon>
        <taxon>Insecta</taxon>
        <taxon>Pterygota</taxon>
        <taxon>Neoptera</taxon>
        <taxon>Endopterygota</taxon>
        <taxon>Coleoptera</taxon>
        <taxon>Polyphaga</taxon>
        <taxon>Cucujiformia</taxon>
        <taxon>Coccinelloidea</taxon>
        <taxon>Coccinellidae</taxon>
        <taxon>Epilachninae</taxon>
        <taxon>Epilachnini</taxon>
        <taxon>Henosepilachna</taxon>
    </lineage>
</organism>
<gene>
    <name evidence="1" type="ORF">WA026_010941</name>
</gene>
<dbReference type="AlphaFoldDB" id="A0AAW1USE8"/>
<accession>A0AAW1USE8</accession>
<evidence type="ECO:0000313" key="2">
    <source>
        <dbReference type="Proteomes" id="UP001431783"/>
    </source>
</evidence>
<proteinExistence type="predicted"/>
<reference evidence="1 2" key="1">
    <citation type="submission" date="2023-03" db="EMBL/GenBank/DDBJ databases">
        <title>Genome insight into feeding habits of ladybird beetles.</title>
        <authorList>
            <person name="Li H.-S."/>
            <person name="Huang Y.-H."/>
            <person name="Pang H."/>
        </authorList>
    </citation>
    <scope>NUCLEOTIDE SEQUENCE [LARGE SCALE GENOMIC DNA]</scope>
    <source>
        <strain evidence="1">SYSU_2023b</strain>
        <tissue evidence="1">Whole body</tissue>
    </source>
</reference>
<sequence length="94" mass="10783">MSIISLTNRAVRTVPEVESKKDCPLMHLPLMMQSWISSAQFDEQIGRNPPEVLFFVFCGNLWVRCDSSPSEIDSSIEITDRLNFRTCYTLSTHD</sequence>
<dbReference type="Proteomes" id="UP001431783">
    <property type="component" value="Unassembled WGS sequence"/>
</dbReference>
<keyword evidence="2" id="KW-1185">Reference proteome</keyword>
<evidence type="ECO:0000313" key="1">
    <source>
        <dbReference type="EMBL" id="KAK9885445.1"/>
    </source>
</evidence>
<comment type="caution">
    <text evidence="1">The sequence shown here is derived from an EMBL/GenBank/DDBJ whole genome shotgun (WGS) entry which is preliminary data.</text>
</comment>